<feature type="domain" description="DUF4124" evidence="3">
    <location>
        <begin position="18"/>
        <end position="61"/>
    </location>
</feature>
<feature type="chain" id="PRO_5014918034" evidence="2">
    <location>
        <begin position="28"/>
        <end position="119"/>
    </location>
</feature>
<organism evidence="4 5">
    <name type="scientific">Sedimenticola selenatireducens</name>
    <dbReference type="NCBI Taxonomy" id="191960"/>
    <lineage>
        <taxon>Bacteria</taxon>
        <taxon>Pseudomonadati</taxon>
        <taxon>Pseudomonadota</taxon>
        <taxon>Gammaproteobacteria</taxon>
        <taxon>Chromatiales</taxon>
        <taxon>Sedimenticolaceae</taxon>
        <taxon>Sedimenticola</taxon>
    </lineage>
</organism>
<dbReference type="RefSeq" id="WP_029134961.1">
    <property type="nucleotide sequence ID" value="NZ_CAXXYC010000003.1"/>
</dbReference>
<accession>A0A2N6CS99</accession>
<protein>
    <submittedName>
        <fullName evidence="4">DUF4124 domain-containing protein</fullName>
    </submittedName>
</protein>
<feature type="compositionally biased region" description="Basic and acidic residues" evidence="1">
    <location>
        <begin position="92"/>
        <end position="109"/>
    </location>
</feature>
<dbReference type="STRING" id="1111735.GCA_000428045_02267"/>
<dbReference type="EMBL" id="PKUN01000030">
    <property type="protein sequence ID" value="PLX59969.1"/>
    <property type="molecule type" value="Genomic_DNA"/>
</dbReference>
<feature type="region of interest" description="Disordered" evidence="1">
    <location>
        <begin position="71"/>
        <end position="119"/>
    </location>
</feature>
<comment type="caution">
    <text evidence="4">The sequence shown here is derived from an EMBL/GenBank/DDBJ whole genome shotgun (WGS) entry which is preliminary data.</text>
</comment>
<name>A0A2N6CS99_9GAMM</name>
<evidence type="ECO:0000256" key="2">
    <source>
        <dbReference type="SAM" id="SignalP"/>
    </source>
</evidence>
<evidence type="ECO:0000256" key="1">
    <source>
        <dbReference type="SAM" id="MobiDB-lite"/>
    </source>
</evidence>
<keyword evidence="2" id="KW-0732">Signal</keyword>
<evidence type="ECO:0000313" key="5">
    <source>
        <dbReference type="Proteomes" id="UP000235015"/>
    </source>
</evidence>
<evidence type="ECO:0000259" key="3">
    <source>
        <dbReference type="Pfam" id="PF13511"/>
    </source>
</evidence>
<proteinExistence type="predicted"/>
<dbReference type="InterPro" id="IPR025392">
    <property type="entry name" value="DUF4124"/>
</dbReference>
<feature type="signal peptide" evidence="2">
    <location>
        <begin position="1"/>
        <end position="27"/>
    </location>
</feature>
<feature type="region of interest" description="Disordered" evidence="1">
    <location>
        <begin position="47"/>
        <end position="66"/>
    </location>
</feature>
<evidence type="ECO:0000313" key="4">
    <source>
        <dbReference type="EMBL" id="PLX59969.1"/>
    </source>
</evidence>
<sequence>MWNPAQFRLAGIGVVIGLMALSPTAYSATYQCEQDGVVVYSDTRCGPNARQSGETQNLYPGGLRPGEQQMLNEAAADKSAPAAGDTSGGYGERIREQNERRKIEGDKRRIPSSATSPWR</sequence>
<reference evidence="4 5" key="1">
    <citation type="submission" date="2017-11" db="EMBL/GenBank/DDBJ databases">
        <title>Genome-resolved metagenomics identifies genetic mobility, metabolic interactions, and unexpected diversity in perchlorate-reducing communities.</title>
        <authorList>
            <person name="Barnum T.P."/>
            <person name="Figueroa I.A."/>
            <person name="Carlstrom C.I."/>
            <person name="Lucas L.N."/>
            <person name="Engelbrektson A.L."/>
            <person name="Coates J.D."/>
        </authorList>
    </citation>
    <scope>NUCLEOTIDE SEQUENCE [LARGE SCALE GENOMIC DNA]</scope>
    <source>
        <strain evidence="4">BM301</strain>
    </source>
</reference>
<dbReference type="AlphaFoldDB" id="A0A2N6CS99"/>
<feature type="compositionally biased region" description="Polar residues" evidence="1">
    <location>
        <begin position="49"/>
        <end position="58"/>
    </location>
</feature>
<dbReference type="Proteomes" id="UP000235015">
    <property type="component" value="Unassembled WGS sequence"/>
</dbReference>
<dbReference type="Pfam" id="PF13511">
    <property type="entry name" value="DUF4124"/>
    <property type="match status" value="1"/>
</dbReference>
<gene>
    <name evidence="4" type="ORF">C0630_18965</name>
</gene>